<name>A0A2W7KQ39_9PROT</name>
<evidence type="ECO:0000256" key="1">
    <source>
        <dbReference type="ARBA" id="ARBA00022679"/>
    </source>
</evidence>
<dbReference type="Pfam" id="PF02515">
    <property type="entry name" value="CoA_transf_3"/>
    <property type="match status" value="1"/>
</dbReference>
<dbReference type="PANTHER" id="PTHR48207:SF3">
    <property type="entry name" value="SUCCINATE--HYDROXYMETHYLGLUTARATE COA-TRANSFERASE"/>
    <property type="match status" value="1"/>
</dbReference>
<keyword evidence="3" id="KW-1185">Reference proteome</keyword>
<dbReference type="GO" id="GO:0008410">
    <property type="term" value="F:CoA-transferase activity"/>
    <property type="evidence" value="ECO:0007669"/>
    <property type="project" value="TreeGrafter"/>
</dbReference>
<dbReference type="OrthoDB" id="7457784at2"/>
<dbReference type="PANTHER" id="PTHR48207">
    <property type="entry name" value="SUCCINATE--HYDROXYMETHYLGLUTARATE COA-TRANSFERASE"/>
    <property type="match status" value="1"/>
</dbReference>
<dbReference type="RefSeq" id="WP_111396604.1">
    <property type="nucleotide sequence ID" value="NZ_QKYU01000002.1"/>
</dbReference>
<comment type="caution">
    <text evidence="2">The sequence shown here is derived from an EMBL/GenBank/DDBJ whole genome shotgun (WGS) entry which is preliminary data.</text>
</comment>
<evidence type="ECO:0000313" key="3">
    <source>
        <dbReference type="Proteomes" id="UP000249688"/>
    </source>
</evidence>
<accession>A0A2W7KQ39</accession>
<dbReference type="InterPro" id="IPR044855">
    <property type="entry name" value="CoA-Trfase_III_dom3_sf"/>
</dbReference>
<dbReference type="AlphaFoldDB" id="A0A2W7KQ39"/>
<protein>
    <submittedName>
        <fullName evidence="2">Crotonobetainyl-CoA:carnitine CoA-transferase CaiB-like acyl-CoA transferase</fullName>
    </submittedName>
</protein>
<sequence length="389" mass="41181">MSLPLAGLRILDFGHTIMGPSCGVILADLGAEVIRVEPPGGDRTRRLGGFGVGFFGTFNRNKRSLAVDLKDPRGKEIVLKLVETADAVVENFAPGTMERLGLDAAALARVNPRLVYCSLKGYLPGPYENLPALDEVVQMQGGLAFMTGPPGRPLRAGASVVDIMGGMFGVIGILAALHQREITGKGQAVAASLFETVAFLVAQHMAAGAISGTPLAPMTERRQTWAIYDIFEVSDGQVFVGVVSDQHWQRLVAAFPELSDLGDDPGLATNSQRVTHRDRIMPRLTALFATMTIREVMAACNAALIPAAPVNRPDDLFLDPHLLAGGGMPIHALTPEVEARLPVTPIVMGDGPLPLRTQPPVSGHDTAALLAELGFDARALADAGVVQIE</sequence>
<dbReference type="Proteomes" id="UP000249688">
    <property type="component" value="Unassembled WGS sequence"/>
</dbReference>
<keyword evidence="1 2" id="KW-0808">Transferase</keyword>
<reference evidence="2 3" key="1">
    <citation type="submission" date="2018-06" db="EMBL/GenBank/DDBJ databases">
        <title>Genomic Encyclopedia of Archaeal and Bacterial Type Strains, Phase II (KMG-II): from individual species to whole genera.</title>
        <authorList>
            <person name="Goeker M."/>
        </authorList>
    </citation>
    <scope>NUCLEOTIDE SEQUENCE [LARGE SCALE GENOMIC DNA]</scope>
    <source>
        <strain evidence="2 3">DSM 24525</strain>
    </source>
</reference>
<organism evidence="2 3">
    <name type="scientific">Humitalea rosea</name>
    <dbReference type="NCBI Taxonomy" id="990373"/>
    <lineage>
        <taxon>Bacteria</taxon>
        <taxon>Pseudomonadati</taxon>
        <taxon>Pseudomonadota</taxon>
        <taxon>Alphaproteobacteria</taxon>
        <taxon>Acetobacterales</taxon>
        <taxon>Roseomonadaceae</taxon>
        <taxon>Humitalea</taxon>
    </lineage>
</organism>
<proteinExistence type="predicted"/>
<dbReference type="EMBL" id="QKYU01000002">
    <property type="protein sequence ID" value="PZW50455.1"/>
    <property type="molecule type" value="Genomic_DNA"/>
</dbReference>
<dbReference type="SUPFAM" id="SSF89796">
    <property type="entry name" value="CoA-transferase family III (CaiB/BaiF)"/>
    <property type="match status" value="1"/>
</dbReference>
<dbReference type="Gene3D" id="3.40.50.10540">
    <property type="entry name" value="Crotonobetainyl-coa:carnitine coa-transferase, domain 1"/>
    <property type="match status" value="1"/>
</dbReference>
<dbReference type="InterPro" id="IPR050483">
    <property type="entry name" value="CoA-transferase_III_domain"/>
</dbReference>
<dbReference type="InterPro" id="IPR023606">
    <property type="entry name" value="CoA-Trfase_III_dom_1_sf"/>
</dbReference>
<dbReference type="Gene3D" id="3.30.1540.10">
    <property type="entry name" value="formyl-coa transferase, domain 3"/>
    <property type="match status" value="1"/>
</dbReference>
<evidence type="ECO:0000313" key="2">
    <source>
        <dbReference type="EMBL" id="PZW50455.1"/>
    </source>
</evidence>
<gene>
    <name evidence="2" type="ORF">C8P66_102143</name>
</gene>
<dbReference type="InterPro" id="IPR003673">
    <property type="entry name" value="CoA-Trfase_fam_III"/>
</dbReference>